<gene>
    <name evidence="1" type="ORF">MM59RIKEN_09090</name>
</gene>
<proteinExistence type="predicted"/>
<accession>A0A810Q649</accession>
<dbReference type="EMBL" id="AP023420">
    <property type="protein sequence ID" value="BCK83590.1"/>
    <property type="molecule type" value="Genomic_DNA"/>
</dbReference>
<evidence type="ECO:0000313" key="2">
    <source>
        <dbReference type="Proteomes" id="UP000679848"/>
    </source>
</evidence>
<dbReference type="KEGG" id="pfaa:MM59RIKEN_09090"/>
<dbReference type="AlphaFoldDB" id="A0A810Q649"/>
<name>A0A810Q649_9FIRM</name>
<sequence length="61" mass="6445">MIDEWSGFADLLANLIEKYASELDVENLPAPAVPLEDQDSAAAGKKESVFKPEAVAGKIAA</sequence>
<reference evidence="1" key="1">
    <citation type="submission" date="2020-09" db="EMBL/GenBank/DDBJ databases">
        <title>New species isolated from human feces.</title>
        <authorList>
            <person name="Kitahara M."/>
            <person name="Shigeno Y."/>
            <person name="Shime M."/>
            <person name="Matsumoto Y."/>
            <person name="Nakamura S."/>
            <person name="Motooka D."/>
            <person name="Fukuoka S."/>
            <person name="Nishikawa H."/>
            <person name="Benno Y."/>
        </authorList>
    </citation>
    <scope>NUCLEOTIDE SEQUENCE</scope>
    <source>
        <strain evidence="1">MM59</strain>
    </source>
</reference>
<evidence type="ECO:0000313" key="1">
    <source>
        <dbReference type="EMBL" id="BCK83590.1"/>
    </source>
</evidence>
<dbReference type="Proteomes" id="UP000679848">
    <property type="component" value="Chromosome"/>
</dbReference>
<protein>
    <submittedName>
        <fullName evidence="1">Uncharacterized protein</fullName>
    </submittedName>
</protein>
<dbReference type="RefSeq" id="WP_228300454.1">
    <property type="nucleotide sequence ID" value="NZ_AP023420.1"/>
</dbReference>
<keyword evidence="2" id="KW-1185">Reference proteome</keyword>
<organism evidence="1 2">
    <name type="scientific">Pusillibacter faecalis</name>
    <dbReference type="NCBI Taxonomy" id="2714358"/>
    <lineage>
        <taxon>Bacteria</taxon>
        <taxon>Bacillati</taxon>
        <taxon>Bacillota</taxon>
        <taxon>Clostridia</taxon>
        <taxon>Eubacteriales</taxon>
        <taxon>Oscillospiraceae</taxon>
        <taxon>Pusillibacter</taxon>
    </lineage>
</organism>